<evidence type="ECO:0000256" key="4">
    <source>
        <dbReference type="ARBA" id="ARBA00022989"/>
    </source>
</evidence>
<proteinExistence type="predicted"/>
<evidence type="ECO:0000256" key="2">
    <source>
        <dbReference type="ARBA" id="ARBA00022475"/>
    </source>
</evidence>
<keyword evidence="5 6" id="KW-0472">Membrane</keyword>
<keyword evidence="9" id="KW-1185">Reference proteome</keyword>
<dbReference type="RefSeq" id="WP_349117705.1">
    <property type="nucleotide sequence ID" value="NZ_JBBMFM010000005.1"/>
</dbReference>
<feature type="transmembrane region" description="Helical" evidence="6">
    <location>
        <begin position="333"/>
        <end position="357"/>
    </location>
</feature>
<protein>
    <submittedName>
        <fullName evidence="8">Na+/H+ antiporter NhaC family protein</fullName>
    </submittedName>
</protein>
<evidence type="ECO:0000256" key="5">
    <source>
        <dbReference type="ARBA" id="ARBA00023136"/>
    </source>
</evidence>
<accession>A0ABV1D0C7</accession>
<feature type="transmembrane region" description="Helical" evidence="6">
    <location>
        <begin position="369"/>
        <end position="394"/>
    </location>
</feature>
<name>A0ABV1D0C7_9FIRM</name>
<feature type="transmembrane region" description="Helical" evidence="6">
    <location>
        <begin position="109"/>
        <end position="135"/>
    </location>
</feature>
<feature type="domain" description="Na+/H+ antiporter NhaC-like C-terminal" evidence="7">
    <location>
        <begin position="156"/>
        <end position="472"/>
    </location>
</feature>
<dbReference type="EMBL" id="JBBMFM010000005">
    <property type="protein sequence ID" value="MEQ2423845.1"/>
    <property type="molecule type" value="Genomic_DNA"/>
</dbReference>
<feature type="transmembrane region" description="Helical" evidence="6">
    <location>
        <begin position="291"/>
        <end position="313"/>
    </location>
</feature>
<feature type="transmembrane region" description="Helical" evidence="6">
    <location>
        <begin position="55"/>
        <end position="79"/>
    </location>
</feature>
<dbReference type="Pfam" id="PF03553">
    <property type="entry name" value="Na_H_antiporter"/>
    <property type="match status" value="1"/>
</dbReference>
<dbReference type="PANTHER" id="PTHR43478:SF1">
    <property type="entry name" value="NA+_H+ ANTIPORTER NHAC-LIKE C-TERMINAL DOMAIN-CONTAINING PROTEIN"/>
    <property type="match status" value="1"/>
</dbReference>
<keyword evidence="2" id="KW-1003">Cell membrane</keyword>
<sequence>MNYGALSLLPPIVAVILAIRSRNVILSLFCGGFVGVMIFCGGNPFLAVKSMIGDYLFVQLTDSYNAGVIVLVVFIGGFIKLMEKSGGAQAFSQSVYRYVNTKLKAQMCAWAGGILIFFSDLGTPLLVGPVFRPLFDKLKISREKLAWVLDSTSSPVAILIPFIGWGVYIMGLIQAEFENLGVAESDYTTFVRAIPFQFYAILAIIMIPLVAFTKLDFSQMKKAEMRAGKENRAADLVKEEIVHETRNGYSLKHAKPIMVILPIVVVFVTLFVTLAPLGFPFAKVDGNAFRVALTMGYFFGAVVLMALIFLFKVMDFNETFKVYVGGMKGMTDVAITLILAWSLGKMISGLGTAGFIVRFLQDMSFSASLVPAAIFLFGAFISFSTGSSWGTFAIMMPLAIPMAQAFGIPFYIAVGAVLSGGLFGDHCSPISDTTILSSTGAECDLVEHIKTQLPYAAVNGIIAFIAYIIAGLTGSEAALGFAVVALVVVMAVLNRITAARLAGGE</sequence>
<dbReference type="Proteomes" id="UP001454086">
    <property type="component" value="Unassembled WGS sequence"/>
</dbReference>
<organism evidence="8 9">
    <name type="scientific">Enterocloster hominis</name>
    <name type="common">ex Hitch et al. 2024</name>
    <dbReference type="NCBI Taxonomy" id="1917870"/>
    <lineage>
        <taxon>Bacteria</taxon>
        <taxon>Bacillati</taxon>
        <taxon>Bacillota</taxon>
        <taxon>Clostridia</taxon>
        <taxon>Lachnospirales</taxon>
        <taxon>Lachnospiraceae</taxon>
        <taxon>Enterocloster</taxon>
    </lineage>
</organism>
<comment type="subcellular location">
    <subcellularLocation>
        <location evidence="1">Cell membrane</location>
        <topology evidence="1">Multi-pass membrane protein</topology>
    </subcellularLocation>
</comment>
<dbReference type="PANTHER" id="PTHR43478">
    <property type="entry name" value="NA+/H+ ANTIPORTER-RELATED"/>
    <property type="match status" value="1"/>
</dbReference>
<feature type="transmembrane region" description="Helical" evidence="6">
    <location>
        <begin position="24"/>
        <end position="48"/>
    </location>
</feature>
<gene>
    <name evidence="8" type="ORF">WMQ36_02545</name>
</gene>
<evidence type="ECO:0000313" key="8">
    <source>
        <dbReference type="EMBL" id="MEQ2423845.1"/>
    </source>
</evidence>
<evidence type="ECO:0000256" key="6">
    <source>
        <dbReference type="SAM" id="Phobius"/>
    </source>
</evidence>
<keyword evidence="4 6" id="KW-1133">Transmembrane helix</keyword>
<evidence type="ECO:0000313" key="9">
    <source>
        <dbReference type="Proteomes" id="UP001454086"/>
    </source>
</evidence>
<evidence type="ECO:0000256" key="3">
    <source>
        <dbReference type="ARBA" id="ARBA00022692"/>
    </source>
</evidence>
<feature type="transmembrane region" description="Helical" evidence="6">
    <location>
        <begin position="193"/>
        <end position="212"/>
    </location>
</feature>
<feature type="transmembrane region" description="Helical" evidence="6">
    <location>
        <begin position="461"/>
        <end position="493"/>
    </location>
</feature>
<feature type="transmembrane region" description="Helical" evidence="6">
    <location>
        <begin position="406"/>
        <end position="424"/>
    </location>
</feature>
<reference evidence="8 9" key="1">
    <citation type="submission" date="2024-03" db="EMBL/GenBank/DDBJ databases">
        <title>Human intestinal bacterial collection.</title>
        <authorList>
            <person name="Pauvert C."/>
            <person name="Hitch T.C.A."/>
            <person name="Clavel T."/>
        </authorList>
    </citation>
    <scope>NUCLEOTIDE SEQUENCE [LARGE SCALE GENOMIC DNA]</scope>
    <source>
        <strain evidence="8 9">CLA-SR-H021</strain>
    </source>
</reference>
<feature type="transmembrane region" description="Helical" evidence="6">
    <location>
        <begin position="156"/>
        <end position="173"/>
    </location>
</feature>
<feature type="transmembrane region" description="Helical" evidence="6">
    <location>
        <begin position="257"/>
        <end position="279"/>
    </location>
</feature>
<comment type="caution">
    <text evidence="8">The sequence shown here is derived from an EMBL/GenBank/DDBJ whole genome shotgun (WGS) entry which is preliminary data.</text>
</comment>
<evidence type="ECO:0000259" key="7">
    <source>
        <dbReference type="Pfam" id="PF03553"/>
    </source>
</evidence>
<dbReference type="InterPro" id="IPR018461">
    <property type="entry name" value="Na/H_Antiport_NhaC-like_C"/>
</dbReference>
<evidence type="ECO:0000256" key="1">
    <source>
        <dbReference type="ARBA" id="ARBA00004651"/>
    </source>
</evidence>
<keyword evidence="3 6" id="KW-0812">Transmembrane</keyword>